<dbReference type="InterPro" id="IPR004210">
    <property type="entry name" value="BESS_motif"/>
</dbReference>
<dbReference type="EMBL" id="CARXXK010000002">
    <property type="protein sequence ID" value="CAI6352514.1"/>
    <property type="molecule type" value="Genomic_DNA"/>
</dbReference>
<evidence type="ECO:0000313" key="5">
    <source>
        <dbReference type="Proteomes" id="UP001160148"/>
    </source>
</evidence>
<feature type="compositionally biased region" description="Polar residues" evidence="2">
    <location>
        <begin position="1"/>
        <end position="21"/>
    </location>
</feature>
<reference evidence="4 5" key="1">
    <citation type="submission" date="2023-01" db="EMBL/GenBank/DDBJ databases">
        <authorList>
            <person name="Whitehead M."/>
        </authorList>
    </citation>
    <scope>NUCLEOTIDE SEQUENCE [LARGE SCALE GENOMIC DNA]</scope>
</reference>
<name>A0AAV0W9I1_9HEMI</name>
<dbReference type="GO" id="GO:0005634">
    <property type="term" value="C:nucleus"/>
    <property type="evidence" value="ECO:0007669"/>
    <property type="project" value="UniProtKB-SubCell"/>
</dbReference>
<dbReference type="GO" id="GO:0003677">
    <property type="term" value="F:DNA binding"/>
    <property type="evidence" value="ECO:0007669"/>
    <property type="project" value="InterPro"/>
</dbReference>
<dbReference type="Proteomes" id="UP001160148">
    <property type="component" value="Unassembled WGS sequence"/>
</dbReference>
<keyword evidence="5" id="KW-1185">Reference proteome</keyword>
<comment type="caution">
    <text evidence="4">The sequence shown here is derived from an EMBL/GenBank/DDBJ whole genome shotgun (WGS) entry which is preliminary data.</text>
</comment>
<dbReference type="Pfam" id="PF02944">
    <property type="entry name" value="BESS"/>
    <property type="match status" value="1"/>
</dbReference>
<evidence type="ECO:0000313" key="4">
    <source>
        <dbReference type="EMBL" id="CAI6352514.1"/>
    </source>
</evidence>
<gene>
    <name evidence="4" type="ORF">MEUPH1_LOCUS8746</name>
</gene>
<proteinExistence type="predicted"/>
<evidence type="ECO:0000256" key="2">
    <source>
        <dbReference type="SAM" id="MobiDB-lite"/>
    </source>
</evidence>
<feature type="compositionally biased region" description="Low complexity" evidence="2">
    <location>
        <begin position="30"/>
        <end position="44"/>
    </location>
</feature>
<keyword evidence="1" id="KW-0539">Nucleus</keyword>
<evidence type="ECO:0000256" key="1">
    <source>
        <dbReference type="PROSITE-ProRule" id="PRU00371"/>
    </source>
</evidence>
<organism evidence="4 5">
    <name type="scientific">Macrosiphum euphorbiae</name>
    <name type="common">potato aphid</name>
    <dbReference type="NCBI Taxonomy" id="13131"/>
    <lineage>
        <taxon>Eukaryota</taxon>
        <taxon>Metazoa</taxon>
        <taxon>Ecdysozoa</taxon>
        <taxon>Arthropoda</taxon>
        <taxon>Hexapoda</taxon>
        <taxon>Insecta</taxon>
        <taxon>Pterygota</taxon>
        <taxon>Neoptera</taxon>
        <taxon>Paraneoptera</taxon>
        <taxon>Hemiptera</taxon>
        <taxon>Sternorrhyncha</taxon>
        <taxon>Aphidomorpha</taxon>
        <taxon>Aphidoidea</taxon>
        <taxon>Aphididae</taxon>
        <taxon>Macrosiphini</taxon>
        <taxon>Macrosiphum</taxon>
    </lineage>
</organism>
<dbReference type="PROSITE" id="PS51031">
    <property type="entry name" value="BESS"/>
    <property type="match status" value="1"/>
</dbReference>
<accession>A0AAV0W9I1</accession>
<evidence type="ECO:0000259" key="3">
    <source>
        <dbReference type="PROSITE" id="PS51031"/>
    </source>
</evidence>
<feature type="domain" description="BESS" evidence="3">
    <location>
        <begin position="113"/>
        <end position="152"/>
    </location>
</feature>
<feature type="compositionally biased region" description="Low complexity" evidence="2">
    <location>
        <begin position="51"/>
        <end position="61"/>
    </location>
</feature>
<sequence>MPVVQPPNNECSEQNESIGNVSESEEDNIDNNPIEDNPNDSNSSFAEPNTQQWISSTKSSSFQKKQRSVRLEEVNNAALDFFAKKKKSDYPKTKKGTTYDWPTDHRLGNTAVEDVHLCFFKSLLPDMKLMNPEQKRRFKVGVLSLIGNILDEPGYNREYQNMENYIIYSTTPTSLSSPSISMPISAPLDLVQQSTSLQLNQNNSQNWSYNK</sequence>
<dbReference type="AlphaFoldDB" id="A0AAV0W9I1"/>
<feature type="region of interest" description="Disordered" evidence="2">
    <location>
        <begin position="1"/>
        <end position="61"/>
    </location>
</feature>
<protein>
    <recommendedName>
        <fullName evidence="3">BESS domain-containing protein</fullName>
    </recommendedName>
</protein>
<comment type="subcellular location">
    <subcellularLocation>
        <location evidence="1">Nucleus</location>
    </subcellularLocation>
</comment>